<keyword evidence="1" id="KW-0472">Membrane</keyword>
<name>I4D3H6_DESAJ</name>
<accession>I4D3H6</accession>
<reference evidence="2 3" key="1">
    <citation type="journal article" date="2012" name="J. Bacteriol.">
        <title>Complete genome sequences of Desulfosporosinus orientis DSM765T, Desulfosporosinus youngiae DSM17734T, Desulfosporosinus meridiei DSM13257T, and Desulfosporosinus acidiphilus DSM22704T.</title>
        <authorList>
            <person name="Pester M."/>
            <person name="Brambilla E."/>
            <person name="Alazard D."/>
            <person name="Rattei T."/>
            <person name="Weinmaier T."/>
            <person name="Han J."/>
            <person name="Lucas S."/>
            <person name="Lapidus A."/>
            <person name="Cheng J.F."/>
            <person name="Goodwin L."/>
            <person name="Pitluck S."/>
            <person name="Peters L."/>
            <person name="Ovchinnikova G."/>
            <person name="Teshima H."/>
            <person name="Detter J.C."/>
            <person name="Han C.S."/>
            <person name="Tapia R."/>
            <person name="Land M.L."/>
            <person name="Hauser L."/>
            <person name="Kyrpides N.C."/>
            <person name="Ivanova N.N."/>
            <person name="Pagani I."/>
            <person name="Huntmann M."/>
            <person name="Wei C.L."/>
            <person name="Davenport K.W."/>
            <person name="Daligault H."/>
            <person name="Chain P.S."/>
            <person name="Chen A."/>
            <person name="Mavromatis K."/>
            <person name="Markowitz V."/>
            <person name="Szeto E."/>
            <person name="Mikhailova N."/>
            <person name="Pati A."/>
            <person name="Wagner M."/>
            <person name="Woyke T."/>
            <person name="Ollivier B."/>
            <person name="Klenk H.P."/>
            <person name="Spring S."/>
            <person name="Loy A."/>
        </authorList>
    </citation>
    <scope>NUCLEOTIDE SEQUENCE [LARGE SCALE GENOMIC DNA]</scope>
    <source>
        <strain evidence="3">DSM 22704 / JCM 16185 / SJ4</strain>
    </source>
</reference>
<keyword evidence="3" id="KW-1185">Reference proteome</keyword>
<gene>
    <name evidence="2" type="ordered locus">Desaci_1324</name>
</gene>
<organism evidence="2 3">
    <name type="scientific">Desulfosporosinus acidiphilus (strain DSM 22704 / JCM 16185 / SJ4)</name>
    <dbReference type="NCBI Taxonomy" id="646529"/>
    <lineage>
        <taxon>Bacteria</taxon>
        <taxon>Bacillati</taxon>
        <taxon>Bacillota</taxon>
        <taxon>Clostridia</taxon>
        <taxon>Eubacteriales</taxon>
        <taxon>Desulfitobacteriaceae</taxon>
        <taxon>Desulfosporosinus</taxon>
    </lineage>
</organism>
<evidence type="ECO:0000313" key="2">
    <source>
        <dbReference type="EMBL" id="AFM40350.1"/>
    </source>
</evidence>
<feature type="transmembrane region" description="Helical" evidence="1">
    <location>
        <begin position="6"/>
        <end position="26"/>
    </location>
</feature>
<keyword evidence="1" id="KW-0812">Transmembrane</keyword>
<sequence length="106" mass="11997">MDLSSTIPIVVAAEAISAVIFGYLGYARGVKKESMLDGQDKGSIESDIKYILRRTDDLLMEQKETNKNFHTLSERLARVEEGTKLAHKRIDQLEKGERRDVRSPCD</sequence>
<dbReference type="Proteomes" id="UP000002892">
    <property type="component" value="Chromosome"/>
</dbReference>
<dbReference type="KEGG" id="dai:Desaci_1324"/>
<dbReference type="HOGENOM" id="CLU_169506_0_0_9"/>
<dbReference type="RefSeq" id="WP_014826357.1">
    <property type="nucleotide sequence ID" value="NC_018068.1"/>
</dbReference>
<dbReference type="EMBL" id="CP003639">
    <property type="protein sequence ID" value="AFM40350.1"/>
    <property type="molecule type" value="Genomic_DNA"/>
</dbReference>
<dbReference type="OrthoDB" id="2087365at2"/>
<evidence type="ECO:0000256" key="1">
    <source>
        <dbReference type="SAM" id="Phobius"/>
    </source>
</evidence>
<evidence type="ECO:0000313" key="3">
    <source>
        <dbReference type="Proteomes" id="UP000002892"/>
    </source>
</evidence>
<protein>
    <submittedName>
        <fullName evidence="2">Uncharacterized protein</fullName>
    </submittedName>
</protein>
<dbReference type="STRING" id="646529.Desaci_1324"/>
<proteinExistence type="predicted"/>
<dbReference type="AlphaFoldDB" id="I4D3H6"/>
<keyword evidence="1" id="KW-1133">Transmembrane helix</keyword>